<name>A0ACA9K296_9GLOM</name>
<evidence type="ECO:0000313" key="1">
    <source>
        <dbReference type="EMBL" id="CAG8447945.1"/>
    </source>
</evidence>
<dbReference type="EMBL" id="CAJVPM010000610">
    <property type="protein sequence ID" value="CAG8447945.1"/>
    <property type="molecule type" value="Genomic_DNA"/>
</dbReference>
<organism evidence="1 2">
    <name type="scientific">Scutellospora calospora</name>
    <dbReference type="NCBI Taxonomy" id="85575"/>
    <lineage>
        <taxon>Eukaryota</taxon>
        <taxon>Fungi</taxon>
        <taxon>Fungi incertae sedis</taxon>
        <taxon>Mucoromycota</taxon>
        <taxon>Glomeromycotina</taxon>
        <taxon>Glomeromycetes</taxon>
        <taxon>Diversisporales</taxon>
        <taxon>Gigasporaceae</taxon>
        <taxon>Scutellospora</taxon>
    </lineage>
</organism>
<proteinExistence type="predicted"/>
<sequence>MCDEQGKNKEGHLKLMKTCYESSAACLDCAEKSGKEECCETQCRINAELADTTARLMSLNAPQVDALINLVIESSQKCADICSKWLCENEATFPKVRFDEDKNGMGGSYAVQPIHPNEIIATLPLNLTLTPKLARESLPILTSLSCRAALATFLVHERLLGNLSFYHPYINILPKNISTPLTYSEREMLWLKGTNLGPGSENRKEILRKEFEEVLKVVSNGEFIDGLSWELYMWACDVISSRSFPNKLVNPDDTETKEALFPLIDSFNHKPRQKITWEVHERNKLRLVASDYIEAGQQIYNNYGSKSNEELLVGYGFCIPDNPDDWVVIKVNISQDPQCDEKLDLLSSLGLSEITHFIKKDNIPSNLLSQLRVLVMNSAELIYFRKLQETRNFNVNNSINEPIGYRNELAMLKTFSNLLKMKLEILLDRDEEFCDDKIMSVKESESMMNFLAKDELLDSLLITIDKVMKIDKKFSKAIHEIFSNELLVSEEDTILILYLIYESQYIENSKWKLFFEVAIKYDDFLHIQELTELYDELQPLVCNPDVKLFEKDVFSIDKLIWSTCIFEICSITFNNKDKRQTFGIVPL</sequence>
<reference evidence="1" key="1">
    <citation type="submission" date="2021-06" db="EMBL/GenBank/DDBJ databases">
        <authorList>
            <person name="Kallberg Y."/>
            <person name="Tangrot J."/>
            <person name="Rosling A."/>
        </authorList>
    </citation>
    <scope>NUCLEOTIDE SEQUENCE</scope>
    <source>
        <strain evidence="1">AU212A</strain>
    </source>
</reference>
<comment type="caution">
    <text evidence="1">The sequence shown here is derived from an EMBL/GenBank/DDBJ whole genome shotgun (WGS) entry which is preliminary data.</text>
</comment>
<gene>
    <name evidence="1" type="ORF">SCALOS_LOCUS1036</name>
</gene>
<accession>A0ACA9K296</accession>
<keyword evidence="2" id="KW-1185">Reference proteome</keyword>
<protein>
    <submittedName>
        <fullName evidence="1">2184_t:CDS:1</fullName>
    </submittedName>
</protein>
<evidence type="ECO:0000313" key="2">
    <source>
        <dbReference type="Proteomes" id="UP000789860"/>
    </source>
</evidence>
<dbReference type="Proteomes" id="UP000789860">
    <property type="component" value="Unassembled WGS sequence"/>
</dbReference>